<evidence type="ECO:0000256" key="1">
    <source>
        <dbReference type="SAM" id="SignalP"/>
    </source>
</evidence>
<proteinExistence type="predicted"/>
<accession>A0A538T9A0</accession>
<dbReference type="EMBL" id="VBOS01000029">
    <property type="protein sequence ID" value="TMQ60157.1"/>
    <property type="molecule type" value="Genomic_DNA"/>
</dbReference>
<reference evidence="2 3" key="1">
    <citation type="journal article" date="2019" name="Nat. Microbiol.">
        <title>Mediterranean grassland soil C-N compound turnover is dependent on rainfall and depth, and is mediated by genomically divergent microorganisms.</title>
        <authorList>
            <person name="Diamond S."/>
            <person name="Andeer P.F."/>
            <person name="Li Z."/>
            <person name="Crits-Christoph A."/>
            <person name="Burstein D."/>
            <person name="Anantharaman K."/>
            <person name="Lane K.R."/>
            <person name="Thomas B.C."/>
            <person name="Pan C."/>
            <person name="Northen T.R."/>
            <person name="Banfield J.F."/>
        </authorList>
    </citation>
    <scope>NUCLEOTIDE SEQUENCE [LARGE SCALE GENOMIC DNA]</scope>
    <source>
        <strain evidence="2">WS_2</strain>
    </source>
</reference>
<gene>
    <name evidence="2" type="ORF">E6K72_00890</name>
</gene>
<evidence type="ECO:0000313" key="3">
    <source>
        <dbReference type="Proteomes" id="UP000317716"/>
    </source>
</evidence>
<name>A0A538T9A0_UNCEI</name>
<dbReference type="PROSITE" id="PS51257">
    <property type="entry name" value="PROKAR_LIPOPROTEIN"/>
    <property type="match status" value="1"/>
</dbReference>
<organism evidence="2 3">
    <name type="scientific">Eiseniibacteriota bacterium</name>
    <dbReference type="NCBI Taxonomy" id="2212470"/>
    <lineage>
        <taxon>Bacteria</taxon>
        <taxon>Candidatus Eiseniibacteriota</taxon>
    </lineage>
</organism>
<sequence>MLKPRILLPAVGVCALVASGCFMTQAQVFTHFDLPSPFTIDSGSTLLERIPVDLNTIPDYRKHKDNLNGLSDAAVVGKFTNIAGGAGSVEIWITPDATSYTTIAQVKANGTLMWSGSIGATGSVHTVDWDESARLFNSAGKAILIHEAKGDGVFTIYAFGTQGVYTIKVEDGSIMLTIDGGV</sequence>
<protein>
    <recommendedName>
        <fullName evidence="4">Lipoprotein</fullName>
    </recommendedName>
</protein>
<dbReference type="Proteomes" id="UP000317716">
    <property type="component" value="Unassembled WGS sequence"/>
</dbReference>
<evidence type="ECO:0008006" key="4">
    <source>
        <dbReference type="Google" id="ProtNLM"/>
    </source>
</evidence>
<feature type="chain" id="PRO_5021715695" description="Lipoprotein" evidence="1">
    <location>
        <begin position="27"/>
        <end position="182"/>
    </location>
</feature>
<dbReference type="AlphaFoldDB" id="A0A538T9A0"/>
<comment type="caution">
    <text evidence="2">The sequence shown here is derived from an EMBL/GenBank/DDBJ whole genome shotgun (WGS) entry which is preliminary data.</text>
</comment>
<feature type="signal peptide" evidence="1">
    <location>
        <begin position="1"/>
        <end position="26"/>
    </location>
</feature>
<keyword evidence="1" id="KW-0732">Signal</keyword>
<evidence type="ECO:0000313" key="2">
    <source>
        <dbReference type="EMBL" id="TMQ60157.1"/>
    </source>
</evidence>